<evidence type="ECO:0000313" key="3">
    <source>
        <dbReference type="Proteomes" id="UP000032180"/>
    </source>
</evidence>
<evidence type="ECO:0000256" key="1">
    <source>
        <dbReference type="SAM" id="Phobius"/>
    </source>
</evidence>
<dbReference type="PANTHER" id="PTHR36480">
    <property type="entry name" value="OS06G0118900 PROTEIN-RELATED"/>
    <property type="match status" value="1"/>
</dbReference>
<dbReference type="Proteomes" id="UP000032180">
    <property type="component" value="Chromosome 6"/>
</dbReference>
<dbReference type="PANTHER" id="PTHR36480:SF10">
    <property type="entry name" value="LATE EMBRYOGENESIS ABUNDANT PROTEIN LEA-2 SUBGROUP DOMAIN-CONTAINING PROTEIN"/>
    <property type="match status" value="1"/>
</dbReference>
<accession>A0A0D9WL62</accession>
<dbReference type="HOGENOM" id="CLU_1148662_0_0_1"/>
<keyword evidence="1" id="KW-0812">Transmembrane</keyword>
<reference evidence="3" key="2">
    <citation type="submission" date="2013-12" db="EMBL/GenBank/DDBJ databases">
        <authorList>
            <person name="Yu Y."/>
            <person name="Lee S."/>
            <person name="de Baynast K."/>
            <person name="Wissotski M."/>
            <person name="Liu L."/>
            <person name="Talag J."/>
            <person name="Goicoechea J."/>
            <person name="Angelova A."/>
            <person name="Jetty R."/>
            <person name="Kudrna D."/>
            <person name="Golser W."/>
            <person name="Rivera L."/>
            <person name="Zhang J."/>
            <person name="Wing R."/>
        </authorList>
    </citation>
    <scope>NUCLEOTIDE SEQUENCE</scope>
</reference>
<feature type="transmembrane region" description="Helical" evidence="1">
    <location>
        <begin position="20"/>
        <end position="41"/>
    </location>
</feature>
<reference evidence="2 3" key="1">
    <citation type="submission" date="2012-08" db="EMBL/GenBank/DDBJ databases">
        <title>Oryza genome evolution.</title>
        <authorList>
            <person name="Wing R.A."/>
        </authorList>
    </citation>
    <scope>NUCLEOTIDE SEQUENCE</scope>
</reference>
<evidence type="ECO:0008006" key="4">
    <source>
        <dbReference type="Google" id="ProtNLM"/>
    </source>
</evidence>
<protein>
    <recommendedName>
        <fullName evidence="4">Late embryogenesis abundant protein LEA-2 subgroup domain-containing protein</fullName>
    </recommendedName>
</protein>
<dbReference type="AlphaFoldDB" id="A0A0D9WL62"/>
<reference evidence="2" key="3">
    <citation type="submission" date="2015-04" db="UniProtKB">
        <authorList>
            <consortium name="EnsemblPlants"/>
        </authorList>
    </citation>
    <scope>IDENTIFICATION</scope>
</reference>
<keyword evidence="3" id="KW-1185">Reference proteome</keyword>
<name>A0A0D9WL62_9ORYZ</name>
<dbReference type="EnsemblPlants" id="LPERR06G01090.1">
    <property type="protein sequence ID" value="LPERR06G01090.1"/>
    <property type="gene ID" value="LPERR06G01090"/>
</dbReference>
<proteinExistence type="predicted"/>
<sequence length="242" mass="25145">MGGGDGKLTKFPWLGVARYAATAVLAAMVAATAVAAVKMVLRPVELDLSVANGAVSVERPSSPAAAALVKYKVTLRAYNPSGRAVVHVGGDNQVRLLYGATAQTELAAFTLAPFVVPRQESHYVPKSGFLNASALPASLAARLYDGETDQTDQVVVQAVASLWFTVVGARAGGRRGHNFTFHCWPVSISSYYEVSGDDASCSQESVETAVAGLAKDRCIGGPCPEPYSNSGNCSVKSPGHTG</sequence>
<evidence type="ECO:0000313" key="2">
    <source>
        <dbReference type="EnsemblPlants" id="LPERR06G01090.1"/>
    </source>
</evidence>
<organism evidence="2 3">
    <name type="scientific">Leersia perrieri</name>
    <dbReference type="NCBI Taxonomy" id="77586"/>
    <lineage>
        <taxon>Eukaryota</taxon>
        <taxon>Viridiplantae</taxon>
        <taxon>Streptophyta</taxon>
        <taxon>Embryophyta</taxon>
        <taxon>Tracheophyta</taxon>
        <taxon>Spermatophyta</taxon>
        <taxon>Magnoliopsida</taxon>
        <taxon>Liliopsida</taxon>
        <taxon>Poales</taxon>
        <taxon>Poaceae</taxon>
        <taxon>BOP clade</taxon>
        <taxon>Oryzoideae</taxon>
        <taxon>Oryzeae</taxon>
        <taxon>Oryzinae</taxon>
        <taxon>Leersia</taxon>
    </lineage>
</organism>
<dbReference type="Gramene" id="LPERR06G01090.1">
    <property type="protein sequence ID" value="LPERR06G01090.1"/>
    <property type="gene ID" value="LPERR06G01090"/>
</dbReference>
<keyword evidence="1" id="KW-0472">Membrane</keyword>
<keyword evidence="1" id="KW-1133">Transmembrane helix</keyword>